<dbReference type="Proteomes" id="UP001285441">
    <property type="component" value="Unassembled WGS sequence"/>
</dbReference>
<feature type="region of interest" description="Disordered" evidence="1">
    <location>
        <begin position="367"/>
        <end position="401"/>
    </location>
</feature>
<feature type="compositionally biased region" description="Low complexity" evidence="1">
    <location>
        <begin position="108"/>
        <end position="123"/>
    </location>
</feature>
<reference evidence="3" key="1">
    <citation type="journal article" date="2023" name="Mol. Phylogenet. Evol.">
        <title>Genome-scale phylogeny and comparative genomics of the fungal order Sordariales.</title>
        <authorList>
            <person name="Hensen N."/>
            <person name="Bonometti L."/>
            <person name="Westerberg I."/>
            <person name="Brannstrom I.O."/>
            <person name="Guillou S."/>
            <person name="Cros-Aarteil S."/>
            <person name="Calhoun S."/>
            <person name="Haridas S."/>
            <person name="Kuo A."/>
            <person name="Mondo S."/>
            <person name="Pangilinan J."/>
            <person name="Riley R."/>
            <person name="LaButti K."/>
            <person name="Andreopoulos B."/>
            <person name="Lipzen A."/>
            <person name="Chen C."/>
            <person name="Yan M."/>
            <person name="Daum C."/>
            <person name="Ng V."/>
            <person name="Clum A."/>
            <person name="Steindorff A."/>
            <person name="Ohm R.A."/>
            <person name="Martin F."/>
            <person name="Silar P."/>
            <person name="Natvig D.O."/>
            <person name="Lalanne C."/>
            <person name="Gautier V."/>
            <person name="Ament-Velasquez S.L."/>
            <person name="Kruys A."/>
            <person name="Hutchinson M.I."/>
            <person name="Powell A.J."/>
            <person name="Barry K."/>
            <person name="Miller A.N."/>
            <person name="Grigoriev I.V."/>
            <person name="Debuchy R."/>
            <person name="Gladieux P."/>
            <person name="Hiltunen Thoren M."/>
            <person name="Johannesson H."/>
        </authorList>
    </citation>
    <scope>NUCLEOTIDE SEQUENCE</scope>
    <source>
        <strain evidence="3">CBS 232.78</strain>
    </source>
</reference>
<accession>A0AAE0KG98</accession>
<evidence type="ECO:0000256" key="1">
    <source>
        <dbReference type="SAM" id="MobiDB-lite"/>
    </source>
</evidence>
<evidence type="ECO:0000259" key="2">
    <source>
        <dbReference type="PROSITE" id="PS50108"/>
    </source>
</evidence>
<feature type="compositionally biased region" description="Low complexity" evidence="1">
    <location>
        <begin position="151"/>
        <end position="162"/>
    </location>
</feature>
<feature type="region of interest" description="Disordered" evidence="1">
    <location>
        <begin position="247"/>
        <end position="353"/>
    </location>
</feature>
<gene>
    <name evidence="3" type="ORF">B0H63DRAFT_420178</name>
</gene>
<organism evidence="3 4">
    <name type="scientific">Podospora didyma</name>
    <dbReference type="NCBI Taxonomy" id="330526"/>
    <lineage>
        <taxon>Eukaryota</taxon>
        <taxon>Fungi</taxon>
        <taxon>Dikarya</taxon>
        <taxon>Ascomycota</taxon>
        <taxon>Pezizomycotina</taxon>
        <taxon>Sordariomycetes</taxon>
        <taxon>Sordariomycetidae</taxon>
        <taxon>Sordariales</taxon>
        <taxon>Podosporaceae</taxon>
        <taxon>Podospora</taxon>
    </lineage>
</organism>
<dbReference type="EMBL" id="JAULSW010000007">
    <property type="protein sequence ID" value="KAK3375436.1"/>
    <property type="molecule type" value="Genomic_DNA"/>
</dbReference>
<feature type="region of interest" description="Disordered" evidence="1">
    <location>
        <begin position="1"/>
        <end position="198"/>
    </location>
</feature>
<feature type="region of interest" description="Disordered" evidence="1">
    <location>
        <begin position="675"/>
        <end position="695"/>
    </location>
</feature>
<sequence>MNIWAVSNMPVYSSERRGWRRGGKASKAPPAPPLPPQPLHNDVDMRGLLDPAMDGPPSPESIRALSKQMRRASVRDKHQSHHTTSSGSSSLRSLASADRPPWDNAAEGTSLSRKSSGRSTASSMPRERPESVQIFGKTFFGRRGKLRRESSAQSSSETSLYSADTGSDVMLPPPPTSMPTRESTIPGLFGRRRAVKQDPIDDASAQRKFMISGPYNFQHVTHTQKDHLPDAPTSGALRDIRADDLHFNDFSSSDSLHLREDDEQDKGAAKSRPPSGVLKSASPPRRLLKHTRSQEQLSMPPPRPPRSPIEQSFGPAPPIPPPRVSSRMSSRHDGFEAALDRPRTAGGGFRHPQPLTVASEVHSAPFPATQSYFPAPDMDAIPEHGRPRVTTPPDDTNWPLPSVNLDAPLPDLPEEDENTFVFRRSRASVTSNSSLRGSQSVPMLRALSIHQEDGSRRRSSGASDTLGRLDLFAAQRALKAAMVEASRGESVPQDTWEDDIDYCYEHAAEADCDYAWDRPSLDISRDCDSVTPVDDHSRHMSCEASPAMLTPGQFDIPALSPVSQLSSVAGGHEAITPTALSNPKASNFSLPRVDSASSKHQLLARKLSDGSFRESHGFTLSPSLLIPFDYQQQMLAAEIEILESPEISYRQYEDSALTMDPSALLARYRTSASTTGTFESSRSGFEKHTSTTSTASTDYSRLTLSTSSIDMETYLPKTLHRFPSFENHSRAESKGAMPTLNESDETLDAFPPRREFASRGSESNLVRMATNEQPPNKWKDSILTRRQRARTTSLSTPPPPNQYALFPSKQMNGNRI</sequence>
<feature type="compositionally biased region" description="Pro residues" evidence="1">
    <location>
        <begin position="29"/>
        <end position="38"/>
    </location>
</feature>
<keyword evidence="4" id="KW-1185">Reference proteome</keyword>
<feature type="compositionally biased region" description="Low complexity" evidence="1">
    <location>
        <begin position="82"/>
        <end position="97"/>
    </location>
</feature>
<proteinExistence type="predicted"/>
<comment type="caution">
    <text evidence="3">The sequence shown here is derived from an EMBL/GenBank/DDBJ whole genome shotgun (WGS) entry which is preliminary data.</text>
</comment>
<feature type="compositionally biased region" description="Basic and acidic residues" evidence="1">
    <location>
        <begin position="256"/>
        <end position="268"/>
    </location>
</feature>
<dbReference type="PROSITE" id="PS50108">
    <property type="entry name" value="CRIB"/>
    <property type="match status" value="1"/>
</dbReference>
<evidence type="ECO:0000313" key="3">
    <source>
        <dbReference type="EMBL" id="KAK3375436.1"/>
    </source>
</evidence>
<feature type="domain" description="CRIB" evidence="2">
    <location>
        <begin position="211"/>
        <end position="224"/>
    </location>
</feature>
<dbReference type="InterPro" id="IPR000095">
    <property type="entry name" value="CRIB_dom"/>
</dbReference>
<dbReference type="AlphaFoldDB" id="A0AAE0KG98"/>
<protein>
    <recommendedName>
        <fullName evidence="2">CRIB domain-containing protein</fullName>
    </recommendedName>
</protein>
<feature type="region of interest" description="Disordered" evidence="1">
    <location>
        <begin position="771"/>
        <end position="802"/>
    </location>
</feature>
<reference evidence="3" key="2">
    <citation type="submission" date="2023-06" db="EMBL/GenBank/DDBJ databases">
        <authorList>
            <consortium name="Lawrence Berkeley National Laboratory"/>
            <person name="Haridas S."/>
            <person name="Hensen N."/>
            <person name="Bonometti L."/>
            <person name="Westerberg I."/>
            <person name="Brannstrom I.O."/>
            <person name="Guillou S."/>
            <person name="Cros-Aarteil S."/>
            <person name="Calhoun S."/>
            <person name="Kuo A."/>
            <person name="Mondo S."/>
            <person name="Pangilinan J."/>
            <person name="Riley R."/>
            <person name="LaButti K."/>
            <person name="Andreopoulos B."/>
            <person name="Lipzen A."/>
            <person name="Chen C."/>
            <person name="Yanf M."/>
            <person name="Daum C."/>
            <person name="Ng V."/>
            <person name="Clum A."/>
            <person name="Steindorff A."/>
            <person name="Ohm R."/>
            <person name="Martin F."/>
            <person name="Silar P."/>
            <person name="Natvig D."/>
            <person name="Lalanne C."/>
            <person name="Gautier V."/>
            <person name="Ament-velasquez S.L."/>
            <person name="Kruys A."/>
            <person name="Hutchinson M.I."/>
            <person name="Powell A.J."/>
            <person name="Barry K."/>
            <person name="Miller A.N."/>
            <person name="Grigoriev I.V."/>
            <person name="Debuchy R."/>
            <person name="Gladieux P."/>
            <person name="Thoren M.H."/>
            <person name="Johannesson H."/>
        </authorList>
    </citation>
    <scope>NUCLEOTIDE SEQUENCE</scope>
    <source>
        <strain evidence="3">CBS 232.78</strain>
    </source>
</reference>
<name>A0AAE0KG98_9PEZI</name>
<evidence type="ECO:0000313" key="4">
    <source>
        <dbReference type="Proteomes" id="UP001285441"/>
    </source>
</evidence>
<feature type="compositionally biased region" description="Basic and acidic residues" evidence="1">
    <location>
        <begin position="330"/>
        <end position="343"/>
    </location>
</feature>